<sequence>MKLFIYEHITSGALIDEPLPQSLAHEGDVMLQSIVQDLLATGHTSLTTLRDHRLPTLNLAGLDCLAVKSDQDFSRQWQRALNDFELFLLIAPETDGQLLTLHQQVRDAGKIALGSSLAAIEICSDKMKTALTLRAANISTPETWLASDWLKQAEISNRWVVKPFDGAGCLDTMQFETSAQTRDYLGQLPLQQHQKTIVQPFIEGDAISISLYVNDLDSFELLSINHQHMIIENQQLTLSGVAVNSVPETQLPIKQAMALSRDLIQAIPGLQGFVGVDVILQPQQPVVIEINPRLTTAYAGLSAAKGSNMADYLVSTVSQLSGKTS</sequence>
<dbReference type="SUPFAM" id="SSF56059">
    <property type="entry name" value="Glutathione synthetase ATP-binding domain-like"/>
    <property type="match status" value="1"/>
</dbReference>
<dbReference type="InterPro" id="IPR011761">
    <property type="entry name" value="ATP-grasp"/>
</dbReference>
<protein>
    <recommendedName>
        <fullName evidence="2">ATP-grasp domain-containing protein</fullName>
    </recommendedName>
</protein>
<dbReference type="Gene3D" id="2.30.36.100">
    <property type="match status" value="1"/>
</dbReference>
<dbReference type="PROSITE" id="PS50975">
    <property type="entry name" value="ATP_GRASP"/>
    <property type="match status" value="1"/>
</dbReference>
<evidence type="ECO:0000313" key="4">
    <source>
        <dbReference type="Proteomes" id="UP000012019"/>
    </source>
</evidence>
<dbReference type="GO" id="GO:0046872">
    <property type="term" value="F:metal ion binding"/>
    <property type="evidence" value="ECO:0007669"/>
    <property type="project" value="InterPro"/>
</dbReference>
<dbReference type="EMBL" id="APHR01000010">
    <property type="protein sequence ID" value="EMR13928.1"/>
    <property type="molecule type" value="Genomic_DNA"/>
</dbReference>
<dbReference type="InterPro" id="IPR024710">
    <property type="entry name" value="MfnD"/>
</dbReference>
<dbReference type="RefSeq" id="WP_009725474.1">
    <property type="nucleotide sequence ID" value="NZ_APHR01000010.1"/>
</dbReference>
<name>M7NYL2_9GAMM</name>
<proteinExistence type="predicted"/>
<dbReference type="STRING" id="1286106.MPL1_02148"/>
<keyword evidence="1" id="KW-0067">ATP-binding</keyword>
<dbReference type="AlphaFoldDB" id="M7NYL2"/>
<dbReference type="Pfam" id="PF02655">
    <property type="entry name" value="ATP-grasp_3"/>
    <property type="match status" value="1"/>
</dbReference>
<reference evidence="3 4" key="1">
    <citation type="journal article" date="2013" name="Genome Announc.">
        <title>Draft Genome Sequence of Methylophaga lonarensis MPLT, a Haloalkaliphilic (Non-Methane-Utilizing) Methylotroph.</title>
        <authorList>
            <person name="Shetty S.A."/>
            <person name="Marathe N.P."/>
            <person name="Munot H."/>
            <person name="Antony C.P."/>
            <person name="Dhotre D.P."/>
            <person name="Murrell J.C."/>
            <person name="Shouche Y.S."/>
        </authorList>
    </citation>
    <scope>NUCLEOTIDE SEQUENCE [LARGE SCALE GENOMIC DNA]</scope>
    <source>
        <strain evidence="3 4">MPL</strain>
    </source>
</reference>
<keyword evidence="4" id="KW-1185">Reference proteome</keyword>
<dbReference type="PATRIC" id="fig|1286106.3.peg.432"/>
<accession>M7NYL2</accession>
<dbReference type="InterPro" id="IPR003806">
    <property type="entry name" value="ATP-grasp_PylC-type"/>
</dbReference>
<evidence type="ECO:0000313" key="3">
    <source>
        <dbReference type="EMBL" id="EMR13928.1"/>
    </source>
</evidence>
<evidence type="ECO:0000259" key="2">
    <source>
        <dbReference type="PROSITE" id="PS50975"/>
    </source>
</evidence>
<feature type="domain" description="ATP-grasp" evidence="2">
    <location>
        <begin position="130"/>
        <end position="318"/>
    </location>
</feature>
<comment type="caution">
    <text evidence="3">The sequence shown here is derived from an EMBL/GenBank/DDBJ whole genome shotgun (WGS) entry which is preliminary data.</text>
</comment>
<evidence type="ECO:0000256" key="1">
    <source>
        <dbReference type="PROSITE-ProRule" id="PRU00409"/>
    </source>
</evidence>
<gene>
    <name evidence="3" type="ORF">MPL1_02148</name>
</gene>
<dbReference type="Pfam" id="PF18301">
    <property type="entry name" value="preATP-grasp_3"/>
    <property type="match status" value="1"/>
</dbReference>
<organism evidence="3 4">
    <name type="scientific">Methylophaga lonarensis MPL</name>
    <dbReference type="NCBI Taxonomy" id="1286106"/>
    <lineage>
        <taxon>Bacteria</taxon>
        <taxon>Pseudomonadati</taxon>
        <taxon>Pseudomonadota</taxon>
        <taxon>Gammaproteobacteria</taxon>
        <taxon>Thiotrichales</taxon>
        <taxon>Piscirickettsiaceae</taxon>
        <taxon>Methylophaga</taxon>
    </lineage>
</organism>
<dbReference type="eggNOG" id="COG1821">
    <property type="taxonomic scope" value="Bacteria"/>
</dbReference>
<keyword evidence="1" id="KW-0547">Nucleotide-binding</keyword>
<dbReference type="OrthoDB" id="271331at2"/>
<dbReference type="Proteomes" id="UP000012019">
    <property type="component" value="Unassembled WGS sequence"/>
</dbReference>
<dbReference type="GO" id="GO:0005524">
    <property type="term" value="F:ATP binding"/>
    <property type="evidence" value="ECO:0007669"/>
    <property type="project" value="UniProtKB-UniRule"/>
</dbReference>
<dbReference type="Gene3D" id="3.40.50.11770">
    <property type="match status" value="1"/>
</dbReference>
<dbReference type="InterPro" id="IPR040803">
    <property type="entry name" value="MfnD_preATP-grasp"/>
</dbReference>
<dbReference type="Gene3D" id="3.30.470.20">
    <property type="entry name" value="ATP-grasp fold, B domain"/>
    <property type="match status" value="1"/>
</dbReference>
<dbReference type="PIRSF" id="PIRSF016766">
    <property type="entry name" value="UCP016766_ATPgrasp"/>
    <property type="match status" value="1"/>
</dbReference>